<feature type="transmembrane region" description="Helical" evidence="8">
    <location>
        <begin position="61"/>
        <end position="86"/>
    </location>
</feature>
<keyword evidence="6 8" id="KW-1133">Transmembrane helix</keyword>
<feature type="transmembrane region" description="Helical" evidence="8">
    <location>
        <begin position="296"/>
        <end position="317"/>
    </location>
</feature>
<dbReference type="PANTHER" id="PTHR21716:SF53">
    <property type="entry name" value="PERMEASE PERM-RELATED"/>
    <property type="match status" value="1"/>
</dbReference>
<dbReference type="EMBL" id="LCEB01000049">
    <property type="protein sequence ID" value="KKS63674.1"/>
    <property type="molecule type" value="Genomic_DNA"/>
</dbReference>
<accession>A0A0G1ART4</accession>
<proteinExistence type="inferred from homology"/>
<keyword evidence="3" id="KW-0813">Transport</keyword>
<gene>
    <name evidence="9" type="ORF">UV33_C0049G0007</name>
</gene>
<dbReference type="Proteomes" id="UP000034135">
    <property type="component" value="Unassembled WGS sequence"/>
</dbReference>
<feature type="transmembrane region" description="Helical" evidence="8">
    <location>
        <begin position="238"/>
        <end position="259"/>
    </location>
</feature>
<evidence type="ECO:0000256" key="2">
    <source>
        <dbReference type="ARBA" id="ARBA00009773"/>
    </source>
</evidence>
<keyword evidence="7 8" id="KW-0472">Membrane</keyword>
<comment type="caution">
    <text evidence="9">The sequence shown here is derived from an EMBL/GenBank/DDBJ whole genome shotgun (WGS) entry which is preliminary data.</text>
</comment>
<comment type="similarity">
    <text evidence="2">Belongs to the autoinducer-2 exporter (AI-2E) (TC 2.A.86) family.</text>
</comment>
<feature type="transmembrane region" description="Helical" evidence="8">
    <location>
        <begin position="184"/>
        <end position="204"/>
    </location>
</feature>
<evidence type="ECO:0000256" key="1">
    <source>
        <dbReference type="ARBA" id="ARBA00004651"/>
    </source>
</evidence>
<evidence type="ECO:0000256" key="8">
    <source>
        <dbReference type="SAM" id="Phobius"/>
    </source>
</evidence>
<dbReference type="InterPro" id="IPR002549">
    <property type="entry name" value="AI-2E-like"/>
</dbReference>
<evidence type="ECO:0000256" key="5">
    <source>
        <dbReference type="ARBA" id="ARBA00022692"/>
    </source>
</evidence>
<feature type="transmembrane region" description="Helical" evidence="8">
    <location>
        <begin position="271"/>
        <end position="290"/>
    </location>
</feature>
<dbReference type="Pfam" id="PF01594">
    <property type="entry name" value="AI-2E_transport"/>
    <property type="match status" value="1"/>
</dbReference>
<evidence type="ECO:0000313" key="9">
    <source>
        <dbReference type="EMBL" id="KKS63674.1"/>
    </source>
</evidence>
<dbReference type="AlphaFoldDB" id="A0A0G1ART4"/>
<sequence length="322" mass="35073">MTRRVDISYKTIIFITVFLISLWVLFLIMDVILLLLISFILMSAFAPLVDRLVKWRVPKPAAIGLIFVLFIGGVAGILTVGLTPLINETSNLVRSLTESLSVFLQVNLVDQSVIQNELSKFSGQIIDLTLNLFDFILRFVTVLVITFYLLLDREHIEERVAALFVSHRGRAEKLIKDIESKLGAWLRGQMILSVVIAVSVYIGLTIIGLDYALPLAIIAGLLEIIPIIGPIIAAAPAVLIAFTTSVPLAVIVGIMYAVIQQLESNIVVPQLMKRAVGLNPLLIIIAITVGGRLLGVGGALLAVPIAVVVQIIVAEIIEEKKS</sequence>
<protein>
    <recommendedName>
        <fullName evidence="11">AI-2E family transporter</fullName>
    </recommendedName>
</protein>
<evidence type="ECO:0000256" key="3">
    <source>
        <dbReference type="ARBA" id="ARBA00022448"/>
    </source>
</evidence>
<evidence type="ECO:0000313" key="10">
    <source>
        <dbReference type="Proteomes" id="UP000034135"/>
    </source>
</evidence>
<comment type="subcellular location">
    <subcellularLocation>
        <location evidence="1">Cell membrane</location>
        <topology evidence="1">Multi-pass membrane protein</topology>
    </subcellularLocation>
</comment>
<evidence type="ECO:0000256" key="4">
    <source>
        <dbReference type="ARBA" id="ARBA00022475"/>
    </source>
</evidence>
<dbReference type="PANTHER" id="PTHR21716">
    <property type="entry name" value="TRANSMEMBRANE PROTEIN"/>
    <property type="match status" value="1"/>
</dbReference>
<keyword evidence="4" id="KW-1003">Cell membrane</keyword>
<feature type="transmembrane region" description="Helical" evidence="8">
    <location>
        <begin position="211"/>
        <end position="232"/>
    </location>
</feature>
<name>A0A0G1ART4_9BACT</name>
<feature type="transmembrane region" description="Helical" evidence="8">
    <location>
        <begin position="12"/>
        <end position="41"/>
    </location>
</feature>
<evidence type="ECO:0008006" key="11">
    <source>
        <dbReference type="Google" id="ProtNLM"/>
    </source>
</evidence>
<evidence type="ECO:0000256" key="6">
    <source>
        <dbReference type="ARBA" id="ARBA00022989"/>
    </source>
</evidence>
<evidence type="ECO:0000256" key="7">
    <source>
        <dbReference type="ARBA" id="ARBA00023136"/>
    </source>
</evidence>
<dbReference type="PATRIC" id="fig|1618420.3.peg.524"/>
<organism evidence="9 10">
    <name type="scientific">Candidatus Daviesbacteria bacterium GW2011_GWA1_42_6</name>
    <dbReference type="NCBI Taxonomy" id="1618420"/>
    <lineage>
        <taxon>Bacteria</taxon>
        <taxon>Candidatus Daviesiibacteriota</taxon>
    </lineage>
</organism>
<keyword evidence="5 8" id="KW-0812">Transmembrane</keyword>
<dbReference type="GO" id="GO:0055085">
    <property type="term" value="P:transmembrane transport"/>
    <property type="evidence" value="ECO:0007669"/>
    <property type="project" value="TreeGrafter"/>
</dbReference>
<dbReference type="GO" id="GO:0005886">
    <property type="term" value="C:plasma membrane"/>
    <property type="evidence" value="ECO:0007669"/>
    <property type="project" value="UniProtKB-SubCell"/>
</dbReference>
<feature type="transmembrane region" description="Helical" evidence="8">
    <location>
        <begin position="128"/>
        <end position="151"/>
    </location>
</feature>
<reference evidence="9 10" key="1">
    <citation type="journal article" date="2015" name="Nature">
        <title>rRNA introns, odd ribosomes, and small enigmatic genomes across a large radiation of phyla.</title>
        <authorList>
            <person name="Brown C.T."/>
            <person name="Hug L.A."/>
            <person name="Thomas B.C."/>
            <person name="Sharon I."/>
            <person name="Castelle C.J."/>
            <person name="Singh A."/>
            <person name="Wilkins M.J."/>
            <person name="Williams K.H."/>
            <person name="Banfield J.F."/>
        </authorList>
    </citation>
    <scope>NUCLEOTIDE SEQUENCE [LARGE SCALE GENOMIC DNA]</scope>
</reference>